<dbReference type="InterPro" id="IPR036291">
    <property type="entry name" value="NAD(P)-bd_dom_sf"/>
</dbReference>
<gene>
    <name evidence="8" type="ORF">B0G62_102721</name>
</gene>
<evidence type="ECO:0000256" key="6">
    <source>
        <dbReference type="RuleBase" id="RU361277"/>
    </source>
</evidence>
<dbReference type="EMBL" id="PQGA01000002">
    <property type="protein sequence ID" value="POR55110.1"/>
    <property type="molecule type" value="Genomic_DNA"/>
</dbReference>
<dbReference type="GO" id="GO:0051903">
    <property type="term" value="F:S-(hydroxymethyl)glutathione dehydrogenase [NAD(P)+] activity"/>
    <property type="evidence" value="ECO:0007669"/>
    <property type="project" value="TreeGrafter"/>
</dbReference>
<dbReference type="PANTHER" id="PTHR43880:SF12">
    <property type="entry name" value="ALCOHOL DEHYDROGENASE CLASS-3"/>
    <property type="match status" value="1"/>
</dbReference>
<dbReference type="InterPro" id="IPR013154">
    <property type="entry name" value="ADH-like_N"/>
</dbReference>
<dbReference type="RefSeq" id="WP_103703609.1">
    <property type="nucleotide sequence ID" value="NZ_PQGA01000002.1"/>
</dbReference>
<keyword evidence="5" id="KW-0520">NAD</keyword>
<dbReference type="Gene3D" id="3.40.50.720">
    <property type="entry name" value="NAD(P)-binding Rossmann-like Domain"/>
    <property type="match status" value="1"/>
</dbReference>
<evidence type="ECO:0000256" key="1">
    <source>
        <dbReference type="ARBA" id="ARBA00001947"/>
    </source>
</evidence>
<dbReference type="CDD" id="cd08278">
    <property type="entry name" value="benzyl_alcohol_DH"/>
    <property type="match status" value="1"/>
</dbReference>
<comment type="similarity">
    <text evidence="6">Belongs to the zinc-containing alcohol dehydrogenase family.</text>
</comment>
<dbReference type="FunFam" id="3.40.50.720:FF:000003">
    <property type="entry name" value="S-(hydroxymethyl)glutathione dehydrogenase"/>
    <property type="match status" value="1"/>
</dbReference>
<name>A0A2S4MK49_9BURK</name>
<evidence type="ECO:0000256" key="4">
    <source>
        <dbReference type="ARBA" id="ARBA00023002"/>
    </source>
</evidence>
<dbReference type="Gene3D" id="3.90.180.10">
    <property type="entry name" value="Medium-chain alcohol dehydrogenases, catalytic domain"/>
    <property type="match status" value="1"/>
</dbReference>
<dbReference type="InterPro" id="IPR013149">
    <property type="entry name" value="ADH-like_C"/>
</dbReference>
<dbReference type="PANTHER" id="PTHR43880">
    <property type="entry name" value="ALCOHOL DEHYDROGENASE"/>
    <property type="match status" value="1"/>
</dbReference>
<dbReference type="AlphaFoldDB" id="A0A2S4MK49"/>
<evidence type="ECO:0000313" key="9">
    <source>
        <dbReference type="Proteomes" id="UP000237381"/>
    </source>
</evidence>
<keyword evidence="4" id="KW-0560">Oxidoreductase</keyword>
<dbReference type="Pfam" id="PF08240">
    <property type="entry name" value="ADH_N"/>
    <property type="match status" value="1"/>
</dbReference>
<keyword evidence="9" id="KW-1185">Reference proteome</keyword>
<comment type="caution">
    <text evidence="8">The sequence shown here is derived from an EMBL/GenBank/DDBJ whole genome shotgun (WGS) entry which is preliminary data.</text>
</comment>
<reference evidence="8 9" key="1">
    <citation type="submission" date="2018-01" db="EMBL/GenBank/DDBJ databases">
        <title>Genomic Encyclopedia of Type Strains, Phase III (KMG-III): the genomes of soil and plant-associated and newly described type strains.</title>
        <authorList>
            <person name="Whitman W."/>
        </authorList>
    </citation>
    <scope>NUCLEOTIDE SEQUENCE [LARGE SCALE GENOMIC DNA]</scope>
    <source>
        <strain evidence="8 9">JCM 18070</strain>
    </source>
</reference>
<dbReference type="InterPro" id="IPR011032">
    <property type="entry name" value="GroES-like_sf"/>
</dbReference>
<comment type="cofactor">
    <cofactor evidence="1 6">
        <name>Zn(2+)</name>
        <dbReference type="ChEBI" id="CHEBI:29105"/>
    </cofactor>
</comment>
<dbReference type="PROSITE" id="PS00059">
    <property type="entry name" value="ADH_ZINC"/>
    <property type="match status" value="1"/>
</dbReference>
<evidence type="ECO:0000313" key="8">
    <source>
        <dbReference type="EMBL" id="POR55110.1"/>
    </source>
</evidence>
<dbReference type="Pfam" id="PF00107">
    <property type="entry name" value="ADH_zinc_N"/>
    <property type="match status" value="1"/>
</dbReference>
<feature type="domain" description="Enoyl reductase (ER)" evidence="7">
    <location>
        <begin position="23"/>
        <end position="375"/>
    </location>
</feature>
<dbReference type="Proteomes" id="UP000237381">
    <property type="component" value="Unassembled WGS sequence"/>
</dbReference>
<dbReference type="InterPro" id="IPR020843">
    <property type="entry name" value="ER"/>
</dbReference>
<dbReference type="OrthoDB" id="9770544at2"/>
<evidence type="ECO:0000256" key="3">
    <source>
        <dbReference type="ARBA" id="ARBA00022833"/>
    </source>
</evidence>
<organism evidence="8 9">
    <name type="scientific">Paraburkholderia eburnea</name>
    <dbReference type="NCBI Taxonomy" id="1189126"/>
    <lineage>
        <taxon>Bacteria</taxon>
        <taxon>Pseudomonadati</taxon>
        <taxon>Pseudomonadota</taxon>
        <taxon>Betaproteobacteria</taxon>
        <taxon>Burkholderiales</taxon>
        <taxon>Burkholderiaceae</taxon>
        <taxon>Paraburkholderia</taxon>
    </lineage>
</organism>
<sequence length="380" mass="39675">MSTTLQTATAGRTVTAAVARAKGEPFTIQKARLRGPQGDEVLVRVVATGLCHTDLIVRDQFYPVPLPAVLGHEGAGVVEEIGPNVKNLKPGDHVVLTYGACGHCQPCVGGHGAYCSHFFGLNFGGGDLEGRTAIEDEEGRPLHDHFFAQSSFASHALARENNAIKVPQDAPLELLGPLGCGIQTGAGAVINSLKVTPGSRFASFGAGAVGLSAVMAARVAGAATIIAVDVVPSRLELAKELGATHTVNSREVDMVETIREITGGGVDFALESTGHPQVLAGAIEALGTLGAIGVVGAPPLGTKGEFDINSLLLNGRTIRGIVEGDSVPQRFIPQLVELYSQGRFPFDKLVKFYPVEQINEAAEDSTRGVTLKPILRFAHG</sequence>
<keyword evidence="2 6" id="KW-0479">Metal-binding</keyword>
<dbReference type="SUPFAM" id="SSF51735">
    <property type="entry name" value="NAD(P)-binding Rossmann-fold domains"/>
    <property type="match status" value="1"/>
</dbReference>
<keyword evidence="3 6" id="KW-0862">Zinc</keyword>
<proteinExistence type="inferred from homology"/>
<dbReference type="GO" id="GO:0008270">
    <property type="term" value="F:zinc ion binding"/>
    <property type="evidence" value="ECO:0007669"/>
    <property type="project" value="InterPro"/>
</dbReference>
<dbReference type="GO" id="GO:0005829">
    <property type="term" value="C:cytosol"/>
    <property type="evidence" value="ECO:0007669"/>
    <property type="project" value="TreeGrafter"/>
</dbReference>
<evidence type="ECO:0000259" key="7">
    <source>
        <dbReference type="SMART" id="SM00829"/>
    </source>
</evidence>
<evidence type="ECO:0000256" key="5">
    <source>
        <dbReference type="ARBA" id="ARBA00023027"/>
    </source>
</evidence>
<protein>
    <submittedName>
        <fullName evidence="8">Aryl-alcohol dehydrogenase</fullName>
    </submittedName>
</protein>
<dbReference type="GO" id="GO:0046294">
    <property type="term" value="P:formaldehyde catabolic process"/>
    <property type="evidence" value="ECO:0007669"/>
    <property type="project" value="TreeGrafter"/>
</dbReference>
<dbReference type="SMART" id="SM00829">
    <property type="entry name" value="PKS_ER"/>
    <property type="match status" value="1"/>
</dbReference>
<accession>A0A2S4MK49</accession>
<dbReference type="SUPFAM" id="SSF50129">
    <property type="entry name" value="GroES-like"/>
    <property type="match status" value="1"/>
</dbReference>
<dbReference type="InterPro" id="IPR002328">
    <property type="entry name" value="ADH_Zn_CS"/>
</dbReference>
<evidence type="ECO:0000256" key="2">
    <source>
        <dbReference type="ARBA" id="ARBA00022723"/>
    </source>
</evidence>